<proteinExistence type="predicted"/>
<accession>A0A822YJE8</accession>
<name>A0A822YJE8_NELNU</name>
<dbReference type="Proteomes" id="UP000607653">
    <property type="component" value="Unassembled WGS sequence"/>
</dbReference>
<organism evidence="1 2">
    <name type="scientific">Nelumbo nucifera</name>
    <name type="common">Sacred lotus</name>
    <dbReference type="NCBI Taxonomy" id="4432"/>
    <lineage>
        <taxon>Eukaryota</taxon>
        <taxon>Viridiplantae</taxon>
        <taxon>Streptophyta</taxon>
        <taxon>Embryophyta</taxon>
        <taxon>Tracheophyta</taxon>
        <taxon>Spermatophyta</taxon>
        <taxon>Magnoliopsida</taxon>
        <taxon>Proteales</taxon>
        <taxon>Nelumbonaceae</taxon>
        <taxon>Nelumbo</taxon>
    </lineage>
</organism>
<reference evidence="1 2" key="1">
    <citation type="journal article" date="2020" name="Mol. Biol. Evol.">
        <title>Distinct Expression and Methylation Patterns for Genes with Different Fates following a Single Whole-Genome Duplication in Flowering Plants.</title>
        <authorList>
            <person name="Shi T."/>
            <person name="Rahmani R.S."/>
            <person name="Gugger P.F."/>
            <person name="Wang M."/>
            <person name="Li H."/>
            <person name="Zhang Y."/>
            <person name="Li Z."/>
            <person name="Wang Q."/>
            <person name="Van de Peer Y."/>
            <person name="Marchal K."/>
            <person name="Chen J."/>
        </authorList>
    </citation>
    <scope>NUCLEOTIDE SEQUENCE [LARGE SCALE GENOMIC DNA]</scope>
    <source>
        <tissue evidence="1">Leaf</tissue>
    </source>
</reference>
<comment type="caution">
    <text evidence="1">The sequence shown here is derived from an EMBL/GenBank/DDBJ whole genome shotgun (WGS) entry which is preliminary data.</text>
</comment>
<dbReference type="AlphaFoldDB" id="A0A822YJE8"/>
<evidence type="ECO:0000313" key="2">
    <source>
        <dbReference type="Proteomes" id="UP000607653"/>
    </source>
</evidence>
<evidence type="ECO:0000313" key="1">
    <source>
        <dbReference type="EMBL" id="DAD34314.1"/>
    </source>
</evidence>
<protein>
    <submittedName>
        <fullName evidence="1">Uncharacterized protein</fullName>
    </submittedName>
</protein>
<sequence length="78" mass="8667">MHILKTLPIQLVMAVMKLAKRCQLRSPSPKLSIAFIEASKSRCPLKSCRTTFSLLAMIMDEGGGCNRLEAVIRYAKSI</sequence>
<gene>
    <name evidence="1" type="ORF">HUJ06_004954</name>
</gene>
<keyword evidence="2" id="KW-1185">Reference proteome</keyword>
<dbReference type="EMBL" id="DUZY01000004">
    <property type="protein sequence ID" value="DAD34314.1"/>
    <property type="molecule type" value="Genomic_DNA"/>
</dbReference>